<comment type="caution">
    <text evidence="1">The sequence shown here is derived from an EMBL/GenBank/DDBJ whole genome shotgun (WGS) entry which is preliminary data.</text>
</comment>
<evidence type="ECO:0000313" key="2">
    <source>
        <dbReference type="Proteomes" id="UP000441208"/>
    </source>
</evidence>
<dbReference type="AlphaFoldDB" id="A0A6A3TA34"/>
<sequence>MITRPGHSDSIITIDLANVADLLEKVRSSLAAMHRDAIDVKEQKRLYDMTQQKGAGLQDIDASWEPLKSLKAEVPIKVREYAATVEDEAFAEQSNKLDQDRRRALGGSVARAWFKHEYILFKHFKSAGPADPKIVRQGL</sequence>
<accession>A0A6A3TA34</accession>
<proteinExistence type="predicted"/>
<organism evidence="1 2">
    <name type="scientific">Phytophthora fragariae</name>
    <dbReference type="NCBI Taxonomy" id="53985"/>
    <lineage>
        <taxon>Eukaryota</taxon>
        <taxon>Sar</taxon>
        <taxon>Stramenopiles</taxon>
        <taxon>Oomycota</taxon>
        <taxon>Peronosporomycetes</taxon>
        <taxon>Peronosporales</taxon>
        <taxon>Peronosporaceae</taxon>
        <taxon>Phytophthora</taxon>
    </lineage>
</organism>
<name>A0A6A3TA34_9STRA</name>
<dbReference type="Proteomes" id="UP000441208">
    <property type="component" value="Unassembled WGS sequence"/>
</dbReference>
<gene>
    <name evidence="1" type="ORF">PF007_g3749</name>
</gene>
<evidence type="ECO:0000313" key="1">
    <source>
        <dbReference type="EMBL" id="KAE9132327.1"/>
    </source>
</evidence>
<reference evidence="1 2" key="1">
    <citation type="submission" date="2018-08" db="EMBL/GenBank/DDBJ databases">
        <title>Genomic investigation of the strawberry pathogen Phytophthora fragariae indicates pathogenicity is determined by transcriptional variation in three key races.</title>
        <authorList>
            <person name="Adams T.M."/>
            <person name="Armitage A.D."/>
            <person name="Sobczyk M.K."/>
            <person name="Bates H.J."/>
            <person name="Dunwell J.M."/>
            <person name="Nellist C.F."/>
            <person name="Harrison R.J."/>
        </authorList>
    </citation>
    <scope>NUCLEOTIDE SEQUENCE [LARGE SCALE GENOMIC DNA]</scope>
    <source>
        <strain evidence="1 2">NOV-71</strain>
    </source>
</reference>
<dbReference type="EMBL" id="QXFZ01000115">
    <property type="protein sequence ID" value="KAE9132327.1"/>
    <property type="molecule type" value="Genomic_DNA"/>
</dbReference>
<protein>
    <submittedName>
        <fullName evidence="1">Uncharacterized protein</fullName>
    </submittedName>
</protein>